<dbReference type="PANTHER" id="PTHR12774">
    <property type="entry name" value="PEROXISOMAL BIOGENESIS FACTOR 19"/>
    <property type="match status" value="1"/>
</dbReference>
<dbReference type="InterPro" id="IPR006708">
    <property type="entry name" value="Pex19"/>
</dbReference>
<proteinExistence type="predicted"/>
<feature type="region of interest" description="Disordered" evidence="1">
    <location>
        <begin position="1"/>
        <end position="125"/>
    </location>
</feature>
<evidence type="ECO:0000313" key="2">
    <source>
        <dbReference type="EMBL" id="KPI36500.1"/>
    </source>
</evidence>
<dbReference type="RefSeq" id="XP_017996463.1">
    <property type="nucleotide sequence ID" value="XM_018144545.1"/>
</dbReference>
<reference evidence="2 3" key="1">
    <citation type="submission" date="2015-06" db="EMBL/GenBank/DDBJ databases">
        <title>Draft genome of the ant-associated black yeast Phialophora attae CBS 131958.</title>
        <authorList>
            <person name="Moreno L.F."/>
            <person name="Stielow B.J."/>
            <person name="de Hoog S."/>
            <person name="Vicente V.A."/>
            <person name="Weiss V.A."/>
            <person name="de Vries M."/>
            <person name="Cruz L.M."/>
            <person name="Souza E.M."/>
        </authorList>
    </citation>
    <scope>NUCLEOTIDE SEQUENCE [LARGE SCALE GENOMIC DNA]</scope>
    <source>
        <strain evidence="2 3">CBS 131958</strain>
    </source>
</reference>
<feature type="region of interest" description="Disordered" evidence="1">
    <location>
        <begin position="165"/>
        <end position="265"/>
    </location>
</feature>
<dbReference type="GO" id="GO:0033328">
    <property type="term" value="F:peroxisome membrane targeting sequence binding"/>
    <property type="evidence" value="ECO:0007669"/>
    <property type="project" value="TreeGrafter"/>
</dbReference>
<gene>
    <name evidence="2" type="ORF">AB675_4408</name>
</gene>
<dbReference type="Pfam" id="PF04614">
    <property type="entry name" value="Pex19"/>
    <property type="match status" value="1"/>
</dbReference>
<dbReference type="GO" id="GO:0045046">
    <property type="term" value="P:protein import into peroxisome membrane"/>
    <property type="evidence" value="ECO:0007669"/>
    <property type="project" value="TreeGrafter"/>
</dbReference>
<evidence type="ECO:0000256" key="1">
    <source>
        <dbReference type="SAM" id="MobiDB-lite"/>
    </source>
</evidence>
<dbReference type="AlphaFoldDB" id="A0A0N1HJC3"/>
<evidence type="ECO:0000313" key="3">
    <source>
        <dbReference type="Proteomes" id="UP000038010"/>
    </source>
</evidence>
<feature type="compositionally biased region" description="Low complexity" evidence="1">
    <location>
        <begin position="18"/>
        <end position="30"/>
    </location>
</feature>
<protein>
    <submittedName>
        <fullName evidence="2">Peroxisome biogenesis protein 19-1</fullName>
    </submittedName>
</protein>
<comment type="caution">
    <text evidence="2">The sequence shown here is derived from an EMBL/GenBank/DDBJ whole genome shotgun (WGS) entry which is preliminary data.</text>
</comment>
<dbReference type="STRING" id="1664694.A0A0N1HJC3"/>
<dbReference type="Gene3D" id="1.20.120.900">
    <property type="entry name" value="Pex19, mPTS binding domain"/>
    <property type="match status" value="1"/>
</dbReference>
<feature type="compositionally biased region" description="Low complexity" evidence="1">
    <location>
        <begin position="45"/>
        <end position="64"/>
    </location>
</feature>
<feature type="compositionally biased region" description="Low complexity" evidence="1">
    <location>
        <begin position="221"/>
        <end position="238"/>
    </location>
</feature>
<feature type="compositionally biased region" description="Basic and acidic residues" evidence="1">
    <location>
        <begin position="78"/>
        <end position="103"/>
    </location>
</feature>
<accession>A0A0N1HJC3</accession>
<dbReference type="Proteomes" id="UP000038010">
    <property type="component" value="Unassembled WGS sequence"/>
</dbReference>
<feature type="region of interest" description="Disordered" evidence="1">
    <location>
        <begin position="354"/>
        <end position="392"/>
    </location>
</feature>
<dbReference type="VEuPathDB" id="FungiDB:AB675_4408"/>
<dbReference type="InterPro" id="IPR038322">
    <property type="entry name" value="Pex19_C_sf"/>
</dbReference>
<feature type="compositionally biased region" description="Gly residues" evidence="1">
    <location>
        <begin position="361"/>
        <end position="383"/>
    </location>
</feature>
<organism evidence="2 3">
    <name type="scientific">Cyphellophora attinorum</name>
    <dbReference type="NCBI Taxonomy" id="1664694"/>
    <lineage>
        <taxon>Eukaryota</taxon>
        <taxon>Fungi</taxon>
        <taxon>Dikarya</taxon>
        <taxon>Ascomycota</taxon>
        <taxon>Pezizomycotina</taxon>
        <taxon>Eurotiomycetes</taxon>
        <taxon>Chaetothyriomycetidae</taxon>
        <taxon>Chaetothyriales</taxon>
        <taxon>Cyphellophoraceae</taxon>
        <taxon>Cyphellophora</taxon>
    </lineage>
</organism>
<dbReference type="GeneID" id="28736425"/>
<feature type="compositionally biased region" description="Low complexity" evidence="1">
    <location>
        <begin position="175"/>
        <end position="208"/>
    </location>
</feature>
<keyword evidence="3" id="KW-1185">Reference proteome</keyword>
<name>A0A0N1HJC3_9EURO</name>
<dbReference type="OrthoDB" id="21292at2759"/>
<feature type="compositionally biased region" description="Acidic residues" evidence="1">
    <location>
        <begin position="31"/>
        <end position="44"/>
    </location>
</feature>
<dbReference type="EMBL" id="LFJN01000030">
    <property type="protein sequence ID" value="KPI36500.1"/>
    <property type="molecule type" value="Genomic_DNA"/>
</dbReference>
<dbReference type="PANTHER" id="PTHR12774:SF2">
    <property type="entry name" value="PEROXISOMAL BIOGENESIS FACTOR 19"/>
    <property type="match status" value="1"/>
</dbReference>
<dbReference type="GO" id="GO:0005778">
    <property type="term" value="C:peroxisomal membrane"/>
    <property type="evidence" value="ECO:0007669"/>
    <property type="project" value="TreeGrafter"/>
</dbReference>
<sequence>MASEAGRPAGEPEKSTASVPSTIPPSQSQQDDSDPDFDDLDDVLDQFSSNAPSSSQAQPATKPPLVSAEASGPGRPSASDHDIPIPDGPREGESEEDFMKRLTAELSSAMSAMASGVPDDASKATPEDLAKMGKDLEEFTLAMEKEGIQPEDLLKAILGEQEGAKLAAAAHEDATASLSKSPSQSKTTSPQPASSKATSSTQPPSTTSFDETIRRTMERMSSSSAAATSATQSKASATSEEDMLADLLKSLGPNPDGSQQSPDDLSAMFLSMMQQLTAKSMLYEPMKDLDSKFPGWLDSNRSKLKKADLTRYEKQQVIVKEIVGKFEEKGYSDDKTQDRDFVWEKMQAMQELGAPPEDLVEGGGLMPGMGDLGGMGELLGGGGGKDEGCPTQ</sequence>